<proteinExistence type="predicted"/>
<feature type="compositionally biased region" description="Basic residues" evidence="1">
    <location>
        <begin position="45"/>
        <end position="56"/>
    </location>
</feature>
<feature type="region of interest" description="Disordered" evidence="1">
    <location>
        <begin position="1"/>
        <end position="30"/>
    </location>
</feature>
<feature type="region of interest" description="Disordered" evidence="1">
    <location>
        <begin position="45"/>
        <end position="67"/>
    </location>
</feature>
<accession>A0A6C0HRI5</accession>
<organism evidence="2">
    <name type="scientific">viral metagenome</name>
    <dbReference type="NCBI Taxonomy" id="1070528"/>
    <lineage>
        <taxon>unclassified sequences</taxon>
        <taxon>metagenomes</taxon>
        <taxon>organismal metagenomes</taxon>
    </lineage>
</organism>
<feature type="compositionally biased region" description="Low complexity" evidence="1">
    <location>
        <begin position="57"/>
        <end position="67"/>
    </location>
</feature>
<dbReference type="AlphaFoldDB" id="A0A6C0HRI5"/>
<evidence type="ECO:0000313" key="2">
    <source>
        <dbReference type="EMBL" id="QHT83044.1"/>
    </source>
</evidence>
<dbReference type="EMBL" id="MN740006">
    <property type="protein sequence ID" value="QHT83044.1"/>
    <property type="molecule type" value="Genomic_DNA"/>
</dbReference>
<name>A0A6C0HRI5_9ZZZZ</name>
<evidence type="ECO:0000256" key="1">
    <source>
        <dbReference type="SAM" id="MobiDB-lite"/>
    </source>
</evidence>
<reference evidence="2" key="1">
    <citation type="journal article" date="2020" name="Nature">
        <title>Giant virus diversity and host interactions through global metagenomics.</title>
        <authorList>
            <person name="Schulz F."/>
            <person name="Roux S."/>
            <person name="Paez-Espino D."/>
            <person name="Jungbluth S."/>
            <person name="Walsh D.A."/>
            <person name="Denef V.J."/>
            <person name="McMahon K.D."/>
            <person name="Konstantinidis K.T."/>
            <person name="Eloe-Fadrosh E.A."/>
            <person name="Kyrpides N.C."/>
            <person name="Woyke T."/>
        </authorList>
    </citation>
    <scope>NUCLEOTIDE SEQUENCE</scope>
    <source>
        <strain evidence="2">GVMAG-M-3300023184-167</strain>
    </source>
</reference>
<sequence>MRGGYAKGKRANGHTCARKRPNGTCYPKTHKVKGRHFNTLARHRALSVRRRPKSRSLSKSLTRMLGI</sequence>
<protein>
    <submittedName>
        <fullName evidence="2">Uncharacterized protein</fullName>
    </submittedName>
</protein>
<feature type="compositionally biased region" description="Basic residues" evidence="1">
    <location>
        <begin position="7"/>
        <end position="21"/>
    </location>
</feature>